<name>A0ABS4JP71_9FIRM</name>
<dbReference type="HAMAP" id="MF_00454">
    <property type="entry name" value="FluC"/>
    <property type="match status" value="1"/>
</dbReference>
<evidence type="ECO:0000256" key="3">
    <source>
        <dbReference type="ARBA" id="ARBA00022692"/>
    </source>
</evidence>
<keyword evidence="3 10" id="KW-0812">Transmembrane</keyword>
<keyword evidence="6 10" id="KW-0407">Ion channel</keyword>
<dbReference type="PANTHER" id="PTHR28259:SF1">
    <property type="entry name" value="FLUORIDE EXPORT PROTEIN 1-RELATED"/>
    <property type="match status" value="1"/>
</dbReference>
<evidence type="ECO:0000256" key="2">
    <source>
        <dbReference type="ARBA" id="ARBA00022475"/>
    </source>
</evidence>
<accession>A0ABS4JP71</accession>
<evidence type="ECO:0000313" key="12">
    <source>
        <dbReference type="Proteomes" id="UP001519289"/>
    </source>
</evidence>
<gene>
    <name evidence="10" type="primary">fluC</name>
    <name evidence="10" type="synonym">crcB</name>
    <name evidence="11" type="ORF">J2Z79_000701</name>
</gene>
<dbReference type="EMBL" id="JAGGLG010000004">
    <property type="protein sequence ID" value="MBP2017318.1"/>
    <property type="molecule type" value="Genomic_DNA"/>
</dbReference>
<evidence type="ECO:0000256" key="6">
    <source>
        <dbReference type="ARBA" id="ARBA00023303"/>
    </source>
</evidence>
<comment type="subcellular location">
    <subcellularLocation>
        <location evidence="1 10">Cell membrane</location>
        <topology evidence="1 10">Multi-pass membrane protein</topology>
    </subcellularLocation>
</comment>
<dbReference type="NCBIfam" id="TIGR00494">
    <property type="entry name" value="crcB"/>
    <property type="match status" value="1"/>
</dbReference>
<keyword evidence="10" id="KW-0813">Transport</keyword>
<evidence type="ECO:0000256" key="1">
    <source>
        <dbReference type="ARBA" id="ARBA00004651"/>
    </source>
</evidence>
<protein>
    <recommendedName>
        <fullName evidence="10">Fluoride-specific ion channel FluC</fullName>
    </recommendedName>
</protein>
<sequence>MSRLSVVGVAAAGAQGALARYVLGNWLATRLPSAFPLPTLIINLLGSMLLGFVVGYGIERGRLPEQWRLPVTAGFVGSFTTFSTWSVETVVLLEAGRWGFAAVNVGLSLALGLSAVWAGHRLARTAGRRAP</sequence>
<feature type="transmembrane region" description="Helical" evidence="10">
    <location>
        <begin position="35"/>
        <end position="57"/>
    </location>
</feature>
<comment type="activity regulation">
    <text evidence="10">Na(+) is not transported, but it plays an essential structural role and its presence is essential for fluoride channel function.</text>
</comment>
<feature type="transmembrane region" description="Helical" evidence="10">
    <location>
        <begin position="69"/>
        <end position="86"/>
    </location>
</feature>
<dbReference type="InterPro" id="IPR003691">
    <property type="entry name" value="FluC"/>
</dbReference>
<keyword evidence="4 10" id="KW-1133">Transmembrane helix</keyword>
<keyword evidence="10" id="KW-0479">Metal-binding</keyword>
<evidence type="ECO:0000256" key="4">
    <source>
        <dbReference type="ARBA" id="ARBA00022989"/>
    </source>
</evidence>
<keyword evidence="10" id="KW-0915">Sodium</keyword>
<feature type="binding site" evidence="10">
    <location>
        <position position="80"/>
    </location>
    <ligand>
        <name>Na(+)</name>
        <dbReference type="ChEBI" id="CHEBI:29101"/>
        <note>structural</note>
    </ligand>
</feature>
<evidence type="ECO:0000256" key="5">
    <source>
        <dbReference type="ARBA" id="ARBA00023136"/>
    </source>
</evidence>
<dbReference type="PANTHER" id="PTHR28259">
    <property type="entry name" value="FLUORIDE EXPORT PROTEIN 1-RELATED"/>
    <property type="match status" value="1"/>
</dbReference>
<dbReference type="Pfam" id="PF02537">
    <property type="entry name" value="CRCB"/>
    <property type="match status" value="1"/>
</dbReference>
<reference evidence="11 12" key="1">
    <citation type="submission" date="2021-03" db="EMBL/GenBank/DDBJ databases">
        <title>Genomic Encyclopedia of Type Strains, Phase IV (KMG-IV): sequencing the most valuable type-strain genomes for metagenomic binning, comparative biology and taxonomic classification.</title>
        <authorList>
            <person name="Goeker M."/>
        </authorList>
    </citation>
    <scope>NUCLEOTIDE SEQUENCE [LARGE SCALE GENOMIC DNA]</scope>
    <source>
        <strain evidence="11 12">DSM 27138</strain>
    </source>
</reference>
<keyword evidence="5 10" id="KW-0472">Membrane</keyword>
<comment type="similarity">
    <text evidence="7 10">Belongs to the fluoride channel Fluc/FEX (TC 1.A.43) family.</text>
</comment>
<evidence type="ECO:0000256" key="9">
    <source>
        <dbReference type="ARBA" id="ARBA00049940"/>
    </source>
</evidence>
<evidence type="ECO:0000313" key="11">
    <source>
        <dbReference type="EMBL" id="MBP2017318.1"/>
    </source>
</evidence>
<comment type="caution">
    <text evidence="11">The sequence shown here is derived from an EMBL/GenBank/DDBJ whole genome shotgun (WGS) entry which is preliminary data.</text>
</comment>
<comment type="function">
    <text evidence="9 10">Fluoride-specific ion channel. Important for reducing fluoride concentration in the cell, thus reducing its toxicity.</text>
</comment>
<organism evidence="11 12">
    <name type="scientific">Symbiobacterium terraclitae</name>
    <dbReference type="NCBI Taxonomy" id="557451"/>
    <lineage>
        <taxon>Bacteria</taxon>
        <taxon>Bacillati</taxon>
        <taxon>Bacillota</taxon>
        <taxon>Clostridia</taxon>
        <taxon>Eubacteriales</taxon>
        <taxon>Symbiobacteriaceae</taxon>
        <taxon>Symbiobacterium</taxon>
    </lineage>
</organism>
<evidence type="ECO:0000256" key="10">
    <source>
        <dbReference type="HAMAP-Rule" id="MF_00454"/>
    </source>
</evidence>
<comment type="catalytic activity">
    <reaction evidence="8">
        <text>fluoride(in) = fluoride(out)</text>
        <dbReference type="Rhea" id="RHEA:76159"/>
        <dbReference type="ChEBI" id="CHEBI:17051"/>
    </reaction>
    <physiologicalReaction direction="left-to-right" evidence="8">
        <dbReference type="Rhea" id="RHEA:76160"/>
    </physiologicalReaction>
</comment>
<feature type="transmembrane region" description="Helical" evidence="10">
    <location>
        <begin position="98"/>
        <end position="119"/>
    </location>
</feature>
<feature type="binding site" evidence="10">
    <location>
        <position position="77"/>
    </location>
    <ligand>
        <name>Na(+)</name>
        <dbReference type="ChEBI" id="CHEBI:29101"/>
        <note>structural</note>
    </ligand>
</feature>
<evidence type="ECO:0000256" key="7">
    <source>
        <dbReference type="ARBA" id="ARBA00035120"/>
    </source>
</evidence>
<dbReference type="RefSeq" id="WP_209465467.1">
    <property type="nucleotide sequence ID" value="NZ_JAGGLG010000004.1"/>
</dbReference>
<keyword evidence="10" id="KW-0406">Ion transport</keyword>
<evidence type="ECO:0000256" key="8">
    <source>
        <dbReference type="ARBA" id="ARBA00035585"/>
    </source>
</evidence>
<proteinExistence type="inferred from homology"/>
<keyword evidence="2 10" id="KW-1003">Cell membrane</keyword>
<keyword evidence="12" id="KW-1185">Reference proteome</keyword>
<dbReference type="Proteomes" id="UP001519289">
    <property type="component" value="Unassembled WGS sequence"/>
</dbReference>